<dbReference type="Gene3D" id="2.30.110.10">
    <property type="entry name" value="Electron Transport, Fmn-binding Protein, Chain A"/>
    <property type="match status" value="1"/>
</dbReference>
<dbReference type="InterPro" id="IPR004378">
    <property type="entry name" value="F420H2_quin_Rdtase"/>
</dbReference>
<accession>A0ABN2DBL5</accession>
<reference evidence="1 2" key="1">
    <citation type="journal article" date="2019" name="Int. J. Syst. Evol. Microbiol.">
        <title>The Global Catalogue of Microorganisms (GCM) 10K type strain sequencing project: providing services to taxonomists for standard genome sequencing and annotation.</title>
        <authorList>
            <consortium name="The Broad Institute Genomics Platform"/>
            <consortium name="The Broad Institute Genome Sequencing Center for Infectious Disease"/>
            <person name="Wu L."/>
            <person name="Ma J."/>
        </authorList>
    </citation>
    <scope>NUCLEOTIDE SEQUENCE [LARGE SCALE GENOMIC DNA]</scope>
    <source>
        <strain evidence="1 2">JCM 14304</strain>
    </source>
</reference>
<organism evidence="1 2">
    <name type="scientific">Kribbella karoonensis</name>
    <dbReference type="NCBI Taxonomy" id="324851"/>
    <lineage>
        <taxon>Bacteria</taxon>
        <taxon>Bacillati</taxon>
        <taxon>Actinomycetota</taxon>
        <taxon>Actinomycetes</taxon>
        <taxon>Propionibacteriales</taxon>
        <taxon>Kribbellaceae</taxon>
        <taxon>Kribbella</taxon>
    </lineage>
</organism>
<keyword evidence="2" id="KW-1185">Reference proteome</keyword>
<evidence type="ECO:0000313" key="2">
    <source>
        <dbReference type="Proteomes" id="UP001500190"/>
    </source>
</evidence>
<dbReference type="RefSeq" id="WP_344188863.1">
    <property type="nucleotide sequence ID" value="NZ_BAAAND010000003.1"/>
</dbReference>
<protein>
    <submittedName>
        <fullName evidence="1">Nitroreductase family deazaflavin-dependent oxidoreductase</fullName>
    </submittedName>
</protein>
<name>A0ABN2DBL5_9ACTN</name>
<sequence length="155" mass="17392">MTEYKQTYDSKRVITANEGSMRVFNRIVARLTKLGLSVMGSRVLSVQGRKSGEWRSTPVNLLTVDGQRYLVAPRGHTQWVKNLRASGTGRLQLGRKIETFTAEEIADADKIPALRTYLKEWAWEVGAFFSGDVSKNSPDEVLRHIAPGVPVFKIN</sequence>
<evidence type="ECO:0000313" key="1">
    <source>
        <dbReference type="EMBL" id="GAA1574370.1"/>
    </source>
</evidence>
<dbReference type="Pfam" id="PF04075">
    <property type="entry name" value="F420H2_quin_red"/>
    <property type="match status" value="1"/>
</dbReference>
<gene>
    <name evidence="1" type="ORF">GCM10009742_16730</name>
</gene>
<proteinExistence type="predicted"/>
<dbReference type="InterPro" id="IPR012349">
    <property type="entry name" value="Split_barrel_FMN-bd"/>
</dbReference>
<comment type="caution">
    <text evidence="1">The sequence shown here is derived from an EMBL/GenBank/DDBJ whole genome shotgun (WGS) entry which is preliminary data.</text>
</comment>
<dbReference type="EMBL" id="BAAAND010000003">
    <property type="protein sequence ID" value="GAA1574370.1"/>
    <property type="molecule type" value="Genomic_DNA"/>
</dbReference>
<dbReference type="Proteomes" id="UP001500190">
    <property type="component" value="Unassembled WGS sequence"/>
</dbReference>
<dbReference type="NCBIfam" id="TIGR00026">
    <property type="entry name" value="hi_GC_TIGR00026"/>
    <property type="match status" value="1"/>
</dbReference>